<organism evidence="3 4">
    <name type="scientific">Saccharopolyspora shandongensis</name>
    <dbReference type="NCBI Taxonomy" id="418495"/>
    <lineage>
        <taxon>Bacteria</taxon>
        <taxon>Bacillati</taxon>
        <taxon>Actinomycetota</taxon>
        <taxon>Actinomycetes</taxon>
        <taxon>Pseudonocardiales</taxon>
        <taxon>Pseudonocardiaceae</taxon>
        <taxon>Saccharopolyspora</taxon>
    </lineage>
</organism>
<dbReference type="SUPFAM" id="SSF52200">
    <property type="entry name" value="Toll/Interleukin receptor TIR domain"/>
    <property type="match status" value="1"/>
</dbReference>
<dbReference type="Pfam" id="PF13676">
    <property type="entry name" value="TIR_2"/>
    <property type="match status" value="1"/>
</dbReference>
<dbReference type="AlphaFoldDB" id="A0A1H3PHK7"/>
<dbReference type="InterPro" id="IPR035897">
    <property type="entry name" value="Toll_tir_struct_dom_sf"/>
</dbReference>
<evidence type="ECO:0000313" key="3">
    <source>
        <dbReference type="EMBL" id="SDY99899.1"/>
    </source>
</evidence>
<evidence type="ECO:0000256" key="1">
    <source>
        <dbReference type="SAM" id="MobiDB-lite"/>
    </source>
</evidence>
<keyword evidence="4" id="KW-1185">Reference proteome</keyword>
<dbReference type="STRING" id="418495.SAMN05216215_104211"/>
<evidence type="ECO:0000259" key="2">
    <source>
        <dbReference type="PROSITE" id="PS50104"/>
    </source>
</evidence>
<dbReference type="PROSITE" id="PS50104">
    <property type="entry name" value="TIR"/>
    <property type="match status" value="1"/>
</dbReference>
<dbReference type="RefSeq" id="WP_093273239.1">
    <property type="nucleotide sequence ID" value="NZ_FNOK01000042.1"/>
</dbReference>
<feature type="domain" description="TIR" evidence="2">
    <location>
        <begin position="1"/>
        <end position="153"/>
    </location>
</feature>
<sequence>MPEIFINYRTGDCEHAAVAIEQYLSGRFGRERVFRASKSIRAGENFRTELSTASSSARVLLALIGPKWLDARDRDGNPALENKDDWTRREILNAKRSGARIIPILCGRKLPRLVAADLPRALTSLADLQSLTYDTGSAGDDLDRIAAELLDLVPDLTDRWAKAPSSGGVHNSNTGQAGNLIQAGNVSVGSITGTTFHDTRDSQIHTGTGDLHVSFGDGAHHKNSGRIRQNFGSKRDRGEDR</sequence>
<dbReference type="EMBL" id="FNOK01000042">
    <property type="protein sequence ID" value="SDY99899.1"/>
    <property type="molecule type" value="Genomic_DNA"/>
</dbReference>
<name>A0A1H3PHK7_9PSEU</name>
<evidence type="ECO:0000313" key="4">
    <source>
        <dbReference type="Proteomes" id="UP000199529"/>
    </source>
</evidence>
<dbReference type="GO" id="GO:0007165">
    <property type="term" value="P:signal transduction"/>
    <property type="evidence" value="ECO:0007669"/>
    <property type="project" value="InterPro"/>
</dbReference>
<protein>
    <submittedName>
        <fullName evidence="3">TIR domain-containing protein</fullName>
    </submittedName>
</protein>
<dbReference type="Proteomes" id="UP000199529">
    <property type="component" value="Unassembled WGS sequence"/>
</dbReference>
<dbReference type="OrthoDB" id="4547231at2"/>
<reference evidence="4" key="1">
    <citation type="submission" date="2016-10" db="EMBL/GenBank/DDBJ databases">
        <authorList>
            <person name="Varghese N."/>
            <person name="Submissions S."/>
        </authorList>
    </citation>
    <scope>NUCLEOTIDE SEQUENCE [LARGE SCALE GENOMIC DNA]</scope>
    <source>
        <strain evidence="4">CGMCC 4.3530</strain>
    </source>
</reference>
<proteinExistence type="predicted"/>
<accession>A0A1H3PHK7</accession>
<dbReference type="Gene3D" id="3.40.50.10140">
    <property type="entry name" value="Toll/interleukin-1 receptor homology (TIR) domain"/>
    <property type="match status" value="1"/>
</dbReference>
<dbReference type="InterPro" id="IPR000157">
    <property type="entry name" value="TIR_dom"/>
</dbReference>
<feature type="region of interest" description="Disordered" evidence="1">
    <location>
        <begin position="197"/>
        <end position="241"/>
    </location>
</feature>
<gene>
    <name evidence="3" type="ORF">SAMN05216215_104211</name>
</gene>